<evidence type="ECO:0000256" key="1">
    <source>
        <dbReference type="SAM" id="MobiDB-lite"/>
    </source>
</evidence>
<dbReference type="AlphaFoldDB" id="A0A1W6LBM8"/>
<dbReference type="STRING" id="946333.A4W93_18050"/>
<dbReference type="OrthoDB" id="5512987at2"/>
<accession>A0A1W6LBM8</accession>
<reference evidence="2 3" key="1">
    <citation type="submission" date="2016-04" db="EMBL/GenBank/DDBJ databases">
        <title>Complete genome sequence of natural rubber-degrading, novel Gram-negative bacterium, Rhizobacter gummiphilus strain NS21.</title>
        <authorList>
            <person name="Tabata M."/>
            <person name="Kasai D."/>
            <person name="Fukuda M."/>
        </authorList>
    </citation>
    <scope>NUCLEOTIDE SEQUENCE [LARGE SCALE GENOMIC DNA]</scope>
    <source>
        <strain evidence="2 3">NS21</strain>
    </source>
</reference>
<feature type="compositionally biased region" description="Acidic residues" evidence="1">
    <location>
        <begin position="160"/>
        <end position="169"/>
    </location>
</feature>
<feature type="region of interest" description="Disordered" evidence="1">
    <location>
        <begin position="157"/>
        <end position="180"/>
    </location>
</feature>
<dbReference type="KEGG" id="rgu:A4W93_18050"/>
<name>A0A1W6LBM8_9BURK</name>
<organism evidence="2 3">
    <name type="scientific">Piscinibacter gummiphilus</name>
    <dbReference type="NCBI Taxonomy" id="946333"/>
    <lineage>
        <taxon>Bacteria</taxon>
        <taxon>Pseudomonadati</taxon>
        <taxon>Pseudomonadota</taxon>
        <taxon>Betaproteobacteria</taxon>
        <taxon>Burkholderiales</taxon>
        <taxon>Sphaerotilaceae</taxon>
        <taxon>Piscinibacter</taxon>
    </lineage>
</organism>
<sequence>MTVHVTPTPADVIGVLLQNRASVSQLLDAYAALCERVGDPTEAEKLAIVERISLEVTLNTQVEEEMLFPSLHVAGIDLSPFQAFHDTAWALIAQLSMGDPGDLRFDTKVLALGRDLVGRMQQVHDVTLPQLPPSGIDLGELGARMLARKAHLMEAFDRPAEDDEDEDDDPVGRPVSGTLH</sequence>
<evidence type="ECO:0000313" key="3">
    <source>
        <dbReference type="Proteomes" id="UP000193427"/>
    </source>
</evidence>
<evidence type="ECO:0000313" key="2">
    <source>
        <dbReference type="EMBL" id="ARN21643.1"/>
    </source>
</evidence>
<proteinExistence type="predicted"/>
<dbReference type="Proteomes" id="UP000193427">
    <property type="component" value="Chromosome"/>
</dbReference>
<keyword evidence="3" id="KW-1185">Reference proteome</keyword>
<protein>
    <submittedName>
        <fullName evidence="2">Uncharacterized protein</fullName>
    </submittedName>
</protein>
<dbReference type="EMBL" id="CP015118">
    <property type="protein sequence ID" value="ARN21643.1"/>
    <property type="molecule type" value="Genomic_DNA"/>
</dbReference>
<dbReference type="RefSeq" id="WP_085751936.1">
    <property type="nucleotide sequence ID" value="NZ_BSPR01000011.1"/>
</dbReference>
<gene>
    <name evidence="2" type="ORF">A4W93_18050</name>
</gene>